<dbReference type="Proteomes" id="UP000294927">
    <property type="component" value="Unassembled WGS sequence"/>
</dbReference>
<organism evidence="3 4">
    <name type="scientific">Actinophytocola oryzae</name>
    <dbReference type="NCBI Taxonomy" id="502181"/>
    <lineage>
        <taxon>Bacteria</taxon>
        <taxon>Bacillati</taxon>
        <taxon>Actinomycetota</taxon>
        <taxon>Actinomycetes</taxon>
        <taxon>Pseudonocardiales</taxon>
        <taxon>Pseudonocardiaceae</taxon>
    </lineage>
</organism>
<keyword evidence="2" id="KW-0472">Membrane</keyword>
<dbReference type="InterPro" id="IPR022062">
    <property type="entry name" value="DUF3618"/>
</dbReference>
<dbReference type="OrthoDB" id="3538349at2"/>
<gene>
    <name evidence="3" type="ORF">CLV71_101118</name>
</gene>
<feature type="region of interest" description="Disordered" evidence="1">
    <location>
        <begin position="1"/>
        <end position="23"/>
    </location>
</feature>
<keyword evidence="2" id="KW-1133">Transmembrane helix</keyword>
<accession>A0A4R7W6E8</accession>
<dbReference type="EMBL" id="SOCP01000001">
    <property type="protein sequence ID" value="TDV57247.1"/>
    <property type="molecule type" value="Genomic_DNA"/>
</dbReference>
<evidence type="ECO:0000313" key="3">
    <source>
        <dbReference type="EMBL" id="TDV57247.1"/>
    </source>
</evidence>
<feature type="compositionally biased region" description="Basic and acidic residues" evidence="1">
    <location>
        <begin position="1"/>
        <end position="10"/>
    </location>
</feature>
<protein>
    <submittedName>
        <fullName evidence="3">Uncharacterized protein DUF3618</fullName>
    </submittedName>
</protein>
<evidence type="ECO:0000256" key="2">
    <source>
        <dbReference type="SAM" id="Phobius"/>
    </source>
</evidence>
<evidence type="ECO:0000256" key="1">
    <source>
        <dbReference type="SAM" id="MobiDB-lite"/>
    </source>
</evidence>
<dbReference type="AlphaFoldDB" id="A0A4R7W6E8"/>
<evidence type="ECO:0000313" key="4">
    <source>
        <dbReference type="Proteomes" id="UP000294927"/>
    </source>
</evidence>
<sequence>MTDRTEKDRLTMPGQPPTDEDLRTDVELTRQELAQTVSALSDKADIKARAQGKVAELRTKGDELAEKLPEPVRPVVTTATRKPVITLAALVALLVLLRQLLKRR</sequence>
<comment type="caution">
    <text evidence="3">The sequence shown here is derived from an EMBL/GenBank/DDBJ whole genome shotgun (WGS) entry which is preliminary data.</text>
</comment>
<feature type="transmembrane region" description="Helical" evidence="2">
    <location>
        <begin position="84"/>
        <end position="101"/>
    </location>
</feature>
<proteinExistence type="predicted"/>
<keyword evidence="4" id="KW-1185">Reference proteome</keyword>
<name>A0A4R7W6E8_9PSEU</name>
<dbReference type="Pfam" id="PF12277">
    <property type="entry name" value="DUF3618"/>
    <property type="match status" value="1"/>
</dbReference>
<keyword evidence="2" id="KW-0812">Transmembrane</keyword>
<reference evidence="3 4" key="1">
    <citation type="submission" date="2019-03" db="EMBL/GenBank/DDBJ databases">
        <title>Genomic Encyclopedia of Archaeal and Bacterial Type Strains, Phase II (KMG-II): from individual species to whole genera.</title>
        <authorList>
            <person name="Goeker M."/>
        </authorList>
    </citation>
    <scope>NUCLEOTIDE SEQUENCE [LARGE SCALE GENOMIC DNA]</scope>
    <source>
        <strain evidence="3 4">DSM 45499</strain>
    </source>
</reference>
<dbReference type="RefSeq" id="WP_133900568.1">
    <property type="nucleotide sequence ID" value="NZ_SOCP01000001.1"/>
</dbReference>